<feature type="non-terminal residue" evidence="1">
    <location>
        <position position="1"/>
    </location>
</feature>
<accession>A0ABR2Z617</accession>
<evidence type="ECO:0000313" key="2">
    <source>
        <dbReference type="Proteomes" id="UP001437256"/>
    </source>
</evidence>
<evidence type="ECO:0000313" key="1">
    <source>
        <dbReference type="EMBL" id="KAL0057066.1"/>
    </source>
</evidence>
<comment type="caution">
    <text evidence="1">The sequence shown here is derived from an EMBL/GenBank/DDBJ whole genome shotgun (WGS) entry which is preliminary data.</text>
</comment>
<reference evidence="1 2" key="1">
    <citation type="submission" date="2024-05" db="EMBL/GenBank/DDBJ databases">
        <title>A draft genome resource for the thread blight pathogen Marasmius tenuissimus strain MS-2.</title>
        <authorList>
            <person name="Yulfo-Soto G.E."/>
            <person name="Baruah I.K."/>
            <person name="Amoako-Attah I."/>
            <person name="Bukari Y."/>
            <person name="Meinhardt L.W."/>
            <person name="Bailey B.A."/>
            <person name="Cohen S.P."/>
        </authorList>
    </citation>
    <scope>NUCLEOTIDE SEQUENCE [LARGE SCALE GENOMIC DNA]</scope>
    <source>
        <strain evidence="1 2">MS-2</strain>
    </source>
</reference>
<protein>
    <submittedName>
        <fullName evidence="1">Uncharacterized protein</fullName>
    </submittedName>
</protein>
<dbReference type="Proteomes" id="UP001437256">
    <property type="component" value="Unassembled WGS sequence"/>
</dbReference>
<name>A0ABR2Z617_9AGAR</name>
<sequence length="278" mass="30841">EDTPRTDKRIRYHTEKVCETVDLTPEDRKEVEKFSKLPDRERDITLFAEMRSLKSTVMQHQAAEQELQRKLHISKLSEHGFKNAIGGGVLSCLLLPDITAYVGDKTTEAVMSLINSEPALFNIPEGFLETPACYEGLRTLVSDSLSTQRSNIMTRIAASMGETPKSTKKARQGESPWVPIHELCKTLATNTSGATIADRYAQQQCLANFNVVLKKQSKSSAASTQADTGAGRSLQTSTKTYKATKHWNYVDDQLKVFRKEAARTGGPTLEGQCKKLGE</sequence>
<proteinExistence type="predicted"/>
<organism evidence="1 2">
    <name type="scientific">Marasmius tenuissimus</name>
    <dbReference type="NCBI Taxonomy" id="585030"/>
    <lineage>
        <taxon>Eukaryota</taxon>
        <taxon>Fungi</taxon>
        <taxon>Dikarya</taxon>
        <taxon>Basidiomycota</taxon>
        <taxon>Agaricomycotina</taxon>
        <taxon>Agaricomycetes</taxon>
        <taxon>Agaricomycetidae</taxon>
        <taxon>Agaricales</taxon>
        <taxon>Marasmiineae</taxon>
        <taxon>Marasmiaceae</taxon>
        <taxon>Marasmius</taxon>
    </lineage>
</organism>
<gene>
    <name evidence="1" type="ORF">AAF712_016311</name>
</gene>
<dbReference type="EMBL" id="JBBXMP010000720">
    <property type="protein sequence ID" value="KAL0057066.1"/>
    <property type="molecule type" value="Genomic_DNA"/>
</dbReference>
<keyword evidence="2" id="KW-1185">Reference proteome</keyword>